<evidence type="ECO:0000313" key="2">
    <source>
        <dbReference type="Proteomes" id="UP000075653"/>
    </source>
</evidence>
<organism evidence="1 2">
    <name type="scientific">Ferrovum myxofaciens</name>
    <dbReference type="NCBI Taxonomy" id="416213"/>
    <lineage>
        <taxon>Bacteria</taxon>
        <taxon>Pseudomonadati</taxon>
        <taxon>Pseudomonadota</taxon>
        <taxon>Betaproteobacteria</taxon>
        <taxon>Ferrovales</taxon>
        <taxon>Ferrovaceae</taxon>
        <taxon>Ferrovum</taxon>
    </lineage>
</organism>
<sequence length="53" mass="6004">MMPIIRFRPGADAIQETEIELLMSILNEIIAEMALIESEIDFIKPAIALNYPD</sequence>
<accession>A0A149VUV3</accession>
<protein>
    <submittedName>
        <fullName evidence="1">Uncharacterized protein</fullName>
    </submittedName>
</protein>
<name>A0A149VUV3_9PROT</name>
<dbReference type="Proteomes" id="UP000075653">
    <property type="component" value="Unassembled WGS sequence"/>
</dbReference>
<keyword evidence="2" id="KW-1185">Reference proteome</keyword>
<proteinExistence type="predicted"/>
<dbReference type="AlphaFoldDB" id="A0A149VUV3"/>
<comment type="caution">
    <text evidence="1">The sequence shown here is derived from an EMBL/GenBank/DDBJ whole genome shotgun (WGS) entry which is preliminary data.</text>
</comment>
<gene>
    <name evidence="1" type="ORF">FEMY_24700</name>
</gene>
<dbReference type="RefSeq" id="WP_156472777.1">
    <property type="nucleotide sequence ID" value="NZ_LRRD01000174.1"/>
</dbReference>
<dbReference type="PATRIC" id="fig|1789004.3.peg.2640"/>
<evidence type="ECO:0000313" key="1">
    <source>
        <dbReference type="EMBL" id="KXW57011.1"/>
    </source>
</evidence>
<dbReference type="EMBL" id="LRRD01000174">
    <property type="protein sequence ID" value="KXW57011.1"/>
    <property type="molecule type" value="Genomic_DNA"/>
</dbReference>
<reference evidence="1 2" key="1">
    <citation type="submission" date="2016-01" db="EMBL/GenBank/DDBJ databases">
        <title>Genome sequence of the acidophilic iron oxidising Ferrovum strain Z-31.</title>
        <authorList>
            <person name="Poehlein A."/>
            <person name="Ullrich S.R."/>
            <person name="Schloemann M."/>
            <person name="Muehling M."/>
            <person name="Daniel R."/>
        </authorList>
    </citation>
    <scope>NUCLEOTIDE SEQUENCE [LARGE SCALE GENOMIC DNA]</scope>
    <source>
        <strain evidence="1 2">Z-31</strain>
    </source>
</reference>